<evidence type="ECO:0000256" key="3">
    <source>
        <dbReference type="ARBA" id="ARBA00022692"/>
    </source>
</evidence>
<feature type="region of interest" description="Disordered" evidence="6">
    <location>
        <begin position="330"/>
        <end position="370"/>
    </location>
</feature>
<evidence type="ECO:0000256" key="7">
    <source>
        <dbReference type="SAM" id="Phobius"/>
    </source>
</evidence>
<dbReference type="SUPFAM" id="SSF48317">
    <property type="entry name" value="Acid phosphatase/Vanadium-dependent haloperoxidase"/>
    <property type="match status" value="1"/>
</dbReference>
<dbReference type="PANTHER" id="PTHR10165:SF84">
    <property type="entry name" value="PHOSPHATIDIC ACID PHOSPHATASE BETA"/>
    <property type="match status" value="1"/>
</dbReference>
<keyword evidence="5 7" id="KW-0472">Membrane</keyword>
<evidence type="ECO:0000256" key="6">
    <source>
        <dbReference type="SAM" id="MobiDB-lite"/>
    </source>
</evidence>
<sequence>MGFLGRRKEPRATTNRERKSWLRRSEPYSVEKRPSFGQWLKVTILDILTMIVLGVIALVVFRAGPAGTRTFPLTVTNTGEVVYPQFAYPYRPQFVAAWLATFLAAVIPIVIILLAQIRIRSFWDINNGIIGLIYALETSAAFQVIIKWLIGGLRPHFYDICRPDPSLASQGQFNATGLNGVGYQNYMFTAEICTGEIEGINNALESFPSGHSTTIFAGMVYLYLYLNAKLKVFSNYHPAMWKLVLLYCPILGACLVGGSLTVDQSHNWYDIVAGGTIGTVFAFSSYRMVYAAIWDSRKNHIPLNRSSAFVWSDGVEGSRMVFTKRAGWRPSKRGTHAVNGNEQRASFSNGHSPKFPRGTAGGSRRGDDIV</sequence>
<feature type="compositionally biased region" description="Polar residues" evidence="6">
    <location>
        <begin position="338"/>
        <end position="351"/>
    </location>
</feature>
<dbReference type="Pfam" id="PF01569">
    <property type="entry name" value="PAP2"/>
    <property type="match status" value="1"/>
</dbReference>
<dbReference type="Proteomes" id="UP000829685">
    <property type="component" value="Unassembled WGS sequence"/>
</dbReference>
<comment type="similarity">
    <text evidence="2">Belongs to the PA-phosphatase related phosphoesterase family.</text>
</comment>
<organism evidence="9 10">
    <name type="scientific">Neoarthrinium moseri</name>
    <dbReference type="NCBI Taxonomy" id="1658444"/>
    <lineage>
        <taxon>Eukaryota</taxon>
        <taxon>Fungi</taxon>
        <taxon>Dikarya</taxon>
        <taxon>Ascomycota</taxon>
        <taxon>Pezizomycotina</taxon>
        <taxon>Sordariomycetes</taxon>
        <taxon>Xylariomycetidae</taxon>
        <taxon>Amphisphaeriales</taxon>
        <taxon>Apiosporaceae</taxon>
        <taxon>Neoarthrinium</taxon>
    </lineage>
</organism>
<reference evidence="9" key="1">
    <citation type="submission" date="2021-03" db="EMBL/GenBank/DDBJ databases">
        <title>Revisited historic fungal species revealed as producer of novel bioactive compounds through whole genome sequencing and comparative genomics.</title>
        <authorList>
            <person name="Vignolle G.A."/>
            <person name="Hochenegger N."/>
            <person name="Mach R.L."/>
            <person name="Mach-Aigner A.R."/>
            <person name="Javad Rahimi M."/>
            <person name="Salim K.A."/>
            <person name="Chan C.M."/>
            <person name="Lim L.B.L."/>
            <person name="Cai F."/>
            <person name="Druzhinina I.S."/>
            <person name="U'Ren J.M."/>
            <person name="Derntl C."/>
        </authorList>
    </citation>
    <scope>NUCLEOTIDE SEQUENCE</scope>
    <source>
        <strain evidence="9">TUCIM 5799</strain>
    </source>
</reference>
<dbReference type="GO" id="GO:0016020">
    <property type="term" value="C:membrane"/>
    <property type="evidence" value="ECO:0007669"/>
    <property type="project" value="UniProtKB-SubCell"/>
</dbReference>
<keyword evidence="10" id="KW-1185">Reference proteome</keyword>
<name>A0A9P9WPD7_9PEZI</name>
<dbReference type="InterPro" id="IPR043216">
    <property type="entry name" value="PAP-like"/>
</dbReference>
<evidence type="ECO:0000313" key="9">
    <source>
        <dbReference type="EMBL" id="KAI1873544.1"/>
    </source>
</evidence>
<feature type="transmembrane region" description="Helical" evidence="7">
    <location>
        <begin position="42"/>
        <end position="63"/>
    </location>
</feature>
<feature type="transmembrane region" description="Helical" evidence="7">
    <location>
        <begin position="240"/>
        <end position="262"/>
    </location>
</feature>
<dbReference type="GO" id="GO:0008195">
    <property type="term" value="F:phosphatidate phosphatase activity"/>
    <property type="evidence" value="ECO:0007669"/>
    <property type="project" value="TreeGrafter"/>
</dbReference>
<dbReference type="OrthoDB" id="10030083at2759"/>
<evidence type="ECO:0000259" key="8">
    <source>
        <dbReference type="SMART" id="SM00014"/>
    </source>
</evidence>
<feature type="transmembrane region" description="Helical" evidence="7">
    <location>
        <begin position="268"/>
        <end position="289"/>
    </location>
</feature>
<protein>
    <recommendedName>
        <fullName evidence="8">Phosphatidic acid phosphatase type 2/haloperoxidase domain-containing protein</fullName>
    </recommendedName>
</protein>
<proteinExistence type="inferred from homology"/>
<feature type="domain" description="Phosphatidic acid phosphatase type 2/haloperoxidase" evidence="8">
    <location>
        <begin position="130"/>
        <end position="286"/>
    </location>
</feature>
<keyword evidence="3 7" id="KW-0812">Transmembrane</keyword>
<evidence type="ECO:0000313" key="10">
    <source>
        <dbReference type="Proteomes" id="UP000829685"/>
    </source>
</evidence>
<dbReference type="AlphaFoldDB" id="A0A9P9WPD7"/>
<accession>A0A9P9WPD7</accession>
<dbReference type="Gene3D" id="1.20.144.10">
    <property type="entry name" value="Phosphatidic acid phosphatase type 2/haloperoxidase"/>
    <property type="match status" value="1"/>
</dbReference>
<dbReference type="CDD" id="cd03390">
    <property type="entry name" value="PAP2_containing_1_like"/>
    <property type="match status" value="1"/>
</dbReference>
<feature type="transmembrane region" description="Helical" evidence="7">
    <location>
        <begin position="210"/>
        <end position="228"/>
    </location>
</feature>
<keyword evidence="4 7" id="KW-1133">Transmembrane helix</keyword>
<evidence type="ECO:0000256" key="5">
    <source>
        <dbReference type="ARBA" id="ARBA00023136"/>
    </source>
</evidence>
<comment type="caution">
    <text evidence="9">The sequence shown here is derived from an EMBL/GenBank/DDBJ whole genome shotgun (WGS) entry which is preliminary data.</text>
</comment>
<evidence type="ECO:0000256" key="4">
    <source>
        <dbReference type="ARBA" id="ARBA00022989"/>
    </source>
</evidence>
<dbReference type="PANTHER" id="PTHR10165">
    <property type="entry name" value="LIPID PHOSPHATE PHOSPHATASE"/>
    <property type="match status" value="1"/>
</dbReference>
<evidence type="ECO:0000256" key="1">
    <source>
        <dbReference type="ARBA" id="ARBA00004141"/>
    </source>
</evidence>
<comment type="subcellular location">
    <subcellularLocation>
        <location evidence="1">Membrane</location>
        <topology evidence="1">Multi-pass membrane protein</topology>
    </subcellularLocation>
</comment>
<dbReference type="InterPro" id="IPR036938">
    <property type="entry name" value="PAP2/HPO_sf"/>
</dbReference>
<dbReference type="InterPro" id="IPR000326">
    <property type="entry name" value="PAP2/HPO"/>
</dbReference>
<feature type="transmembrane region" description="Helical" evidence="7">
    <location>
        <begin position="129"/>
        <end position="150"/>
    </location>
</feature>
<dbReference type="SMART" id="SM00014">
    <property type="entry name" value="acidPPc"/>
    <property type="match status" value="1"/>
</dbReference>
<dbReference type="EMBL" id="JAFIMR010000010">
    <property type="protein sequence ID" value="KAI1873544.1"/>
    <property type="molecule type" value="Genomic_DNA"/>
</dbReference>
<gene>
    <name evidence="9" type="ORF">JX265_005166</name>
</gene>
<feature type="transmembrane region" description="Helical" evidence="7">
    <location>
        <begin position="95"/>
        <end position="117"/>
    </location>
</feature>
<dbReference type="GO" id="GO:0006644">
    <property type="term" value="P:phospholipid metabolic process"/>
    <property type="evidence" value="ECO:0007669"/>
    <property type="project" value="InterPro"/>
</dbReference>
<evidence type="ECO:0000256" key="2">
    <source>
        <dbReference type="ARBA" id="ARBA00008816"/>
    </source>
</evidence>
<dbReference type="GO" id="GO:0046839">
    <property type="term" value="P:phospholipid dephosphorylation"/>
    <property type="evidence" value="ECO:0007669"/>
    <property type="project" value="TreeGrafter"/>
</dbReference>